<dbReference type="AlphaFoldDB" id="A0A0E2LQ01"/>
<evidence type="ECO:0000313" key="1">
    <source>
        <dbReference type="EMBL" id="ERJ65116.1"/>
    </source>
</evidence>
<protein>
    <submittedName>
        <fullName evidence="1">Uncharacterized protein</fullName>
    </submittedName>
</protein>
<sequence length="62" mass="7171">MKAGKIVKKKVVPRLQKFEDTYRESIVLIIDCKSTKKKGCVLRFHPYSTQPVDNFFIQANAL</sequence>
<evidence type="ECO:0000313" key="2">
    <source>
        <dbReference type="Proteomes" id="UP000016630"/>
    </source>
</evidence>
<gene>
    <name evidence="1" type="ORF">HMPREF1555_01563</name>
</gene>
<dbReference type="Proteomes" id="UP000016630">
    <property type="component" value="Unassembled WGS sequence"/>
</dbReference>
<reference evidence="1 2" key="1">
    <citation type="submission" date="2013-06" db="EMBL/GenBank/DDBJ databases">
        <authorList>
            <person name="Weinstock G."/>
            <person name="Sodergren E."/>
            <person name="Lobos E.A."/>
            <person name="Fulton L."/>
            <person name="Fulton R."/>
            <person name="Courtney L."/>
            <person name="Fronick C."/>
            <person name="O'Laughlin M."/>
            <person name="Godfrey J."/>
            <person name="Wilson R.M."/>
            <person name="Miner T."/>
            <person name="Farmer C."/>
            <person name="Delehaunty K."/>
            <person name="Cordes M."/>
            <person name="Minx P."/>
            <person name="Tomlinson C."/>
            <person name="Chen J."/>
            <person name="Wollam A."/>
            <person name="Pepin K.H."/>
            <person name="Bhonagiri V."/>
            <person name="Zhang X."/>
            <person name="Warren W."/>
            <person name="Mitreva M."/>
            <person name="Mardis E.R."/>
            <person name="Wilson R.K."/>
        </authorList>
    </citation>
    <scope>NUCLEOTIDE SEQUENCE [LARGE SCALE GENOMIC DNA]</scope>
    <source>
        <strain evidence="1 2">F0570</strain>
    </source>
</reference>
<dbReference type="EMBL" id="AWUW01000113">
    <property type="protein sequence ID" value="ERJ65116.1"/>
    <property type="molecule type" value="Genomic_DNA"/>
</dbReference>
<dbReference type="HOGENOM" id="CLU_2900360_0_0_10"/>
<organism evidence="1 2">
    <name type="scientific">Porphyromonas gingivalis F0570</name>
    <dbReference type="NCBI Taxonomy" id="1227271"/>
    <lineage>
        <taxon>Bacteria</taxon>
        <taxon>Pseudomonadati</taxon>
        <taxon>Bacteroidota</taxon>
        <taxon>Bacteroidia</taxon>
        <taxon>Bacteroidales</taxon>
        <taxon>Porphyromonadaceae</taxon>
        <taxon>Porphyromonas</taxon>
    </lineage>
</organism>
<proteinExistence type="predicted"/>
<name>A0A0E2LQ01_PORGN</name>
<accession>A0A0E2LQ01</accession>
<comment type="caution">
    <text evidence="1">The sequence shown here is derived from an EMBL/GenBank/DDBJ whole genome shotgun (WGS) entry which is preliminary data.</text>
</comment>